<reference evidence="2" key="2">
    <citation type="submission" date="2023-05" db="EMBL/GenBank/DDBJ databases">
        <authorList>
            <consortium name="Lawrence Berkeley National Laboratory"/>
            <person name="Steindorff A."/>
            <person name="Hensen N."/>
            <person name="Bonometti L."/>
            <person name="Westerberg I."/>
            <person name="Brannstrom I.O."/>
            <person name="Guillou S."/>
            <person name="Cros-Aarteil S."/>
            <person name="Calhoun S."/>
            <person name="Haridas S."/>
            <person name="Kuo A."/>
            <person name="Mondo S."/>
            <person name="Pangilinan J."/>
            <person name="Riley R."/>
            <person name="Labutti K."/>
            <person name="Andreopoulos B."/>
            <person name="Lipzen A."/>
            <person name="Chen C."/>
            <person name="Yanf M."/>
            <person name="Daum C."/>
            <person name="Ng V."/>
            <person name="Clum A."/>
            <person name="Ohm R."/>
            <person name="Martin F."/>
            <person name="Silar P."/>
            <person name="Natvig D."/>
            <person name="Lalanne C."/>
            <person name="Gautier V."/>
            <person name="Ament-Velasquez S.L."/>
            <person name="Kruys A."/>
            <person name="Hutchinson M.I."/>
            <person name="Powell A.J."/>
            <person name="Barry K."/>
            <person name="Miller A.N."/>
            <person name="Grigoriev I.V."/>
            <person name="Debuchy R."/>
            <person name="Gladieux P."/>
            <person name="Thoren M.H."/>
            <person name="Johannesson H."/>
        </authorList>
    </citation>
    <scope>NUCLEOTIDE SEQUENCE</scope>
    <source>
        <strain evidence="2">PSN293</strain>
    </source>
</reference>
<name>A0AAN6Y937_9PEZI</name>
<keyword evidence="3" id="KW-1185">Reference proteome</keyword>
<dbReference type="PANTHER" id="PTHR38166">
    <property type="entry name" value="C2H2-TYPE DOMAIN-CONTAINING PROTEIN-RELATED"/>
    <property type="match status" value="1"/>
</dbReference>
<reference evidence="2" key="1">
    <citation type="journal article" date="2023" name="Mol. Phylogenet. Evol.">
        <title>Genome-scale phylogeny and comparative genomics of the fungal order Sordariales.</title>
        <authorList>
            <person name="Hensen N."/>
            <person name="Bonometti L."/>
            <person name="Westerberg I."/>
            <person name="Brannstrom I.O."/>
            <person name="Guillou S."/>
            <person name="Cros-Aarteil S."/>
            <person name="Calhoun S."/>
            <person name="Haridas S."/>
            <person name="Kuo A."/>
            <person name="Mondo S."/>
            <person name="Pangilinan J."/>
            <person name="Riley R."/>
            <person name="LaButti K."/>
            <person name="Andreopoulos B."/>
            <person name="Lipzen A."/>
            <person name="Chen C."/>
            <person name="Yan M."/>
            <person name="Daum C."/>
            <person name="Ng V."/>
            <person name="Clum A."/>
            <person name="Steindorff A."/>
            <person name="Ohm R.A."/>
            <person name="Martin F."/>
            <person name="Silar P."/>
            <person name="Natvig D.O."/>
            <person name="Lalanne C."/>
            <person name="Gautier V."/>
            <person name="Ament-Velasquez S.L."/>
            <person name="Kruys A."/>
            <person name="Hutchinson M.I."/>
            <person name="Powell A.J."/>
            <person name="Barry K."/>
            <person name="Miller A.N."/>
            <person name="Grigoriev I.V."/>
            <person name="Debuchy R."/>
            <person name="Gladieux P."/>
            <person name="Hiltunen Thoren M."/>
            <person name="Johannesson H."/>
        </authorList>
    </citation>
    <scope>NUCLEOTIDE SEQUENCE</scope>
    <source>
        <strain evidence="2">PSN293</strain>
    </source>
</reference>
<evidence type="ECO:0008006" key="4">
    <source>
        <dbReference type="Google" id="ProtNLM"/>
    </source>
</evidence>
<feature type="region of interest" description="Disordered" evidence="1">
    <location>
        <begin position="260"/>
        <end position="311"/>
    </location>
</feature>
<evidence type="ECO:0000313" key="3">
    <source>
        <dbReference type="Proteomes" id="UP001301769"/>
    </source>
</evidence>
<feature type="compositionally biased region" description="Low complexity" evidence="1">
    <location>
        <begin position="289"/>
        <end position="304"/>
    </location>
</feature>
<proteinExistence type="predicted"/>
<gene>
    <name evidence="2" type="ORF">QBC37DRAFT_170889</name>
</gene>
<dbReference type="AlphaFoldDB" id="A0AAN6Y937"/>
<dbReference type="EMBL" id="MU858106">
    <property type="protein sequence ID" value="KAK4213631.1"/>
    <property type="molecule type" value="Genomic_DNA"/>
</dbReference>
<feature type="compositionally biased region" description="Low complexity" evidence="1">
    <location>
        <begin position="382"/>
        <end position="395"/>
    </location>
</feature>
<sequence>MAHGGASGKVSTSTTSTSKPEESSALRRKREEILQRSMEVFGRELDKWLDTTLAEPMQRVRKRARAADDHDSGVEEEGGSTSSSAAAKTKSQPAAVVVRNTKKRAKREPLEAANTTALAPVPVPTRSTPASPTGGDGPAPLFACPFYAHDPAKYKSVKTCCGPGWNNTHRVKEHIYRRHCNKHTCPRCCEQFKTDDELKHHQRLDEPCKKRERGVDHGNNNVITNEQEKQIRARAKTNQAEDEKWRELYRILFSASQKIPSPYYEQTPPATSVKAEDEPRPVATVPLAPSSSRTGTPSSSQGGPVRQPTRGLESIHFRDEAELVECRQHIHQGLRRRVRPLLEQEVDKMLRSVQHAMAQKVTELCKEAVTKLFRTWQFGNDQTQSQSQTSTPASTHRAGSQTQTSTGYAETLYGAGYDAVNYHHKVADTTEAGPIEVNYEQFVTETPAIMIENMLDNGEFDLEGWLNEYDSNGGLDFSSALGDTVAGASDSAYFSTLESGSVDGTGSSASFVGGRYGGIY</sequence>
<dbReference type="Proteomes" id="UP001301769">
    <property type="component" value="Unassembled WGS sequence"/>
</dbReference>
<feature type="compositionally biased region" description="Low complexity" evidence="1">
    <location>
        <begin position="79"/>
        <end position="91"/>
    </location>
</feature>
<feature type="compositionally biased region" description="Basic and acidic residues" evidence="1">
    <location>
        <begin position="19"/>
        <end position="30"/>
    </location>
</feature>
<comment type="caution">
    <text evidence="2">The sequence shown here is derived from an EMBL/GenBank/DDBJ whole genome shotgun (WGS) entry which is preliminary data.</text>
</comment>
<protein>
    <recommendedName>
        <fullName evidence="4">C2H2-type domain-containing protein</fullName>
    </recommendedName>
</protein>
<dbReference type="PANTHER" id="PTHR38166:SF1">
    <property type="entry name" value="C2H2-TYPE DOMAIN-CONTAINING PROTEIN"/>
    <property type="match status" value="1"/>
</dbReference>
<feature type="region of interest" description="Disordered" evidence="1">
    <location>
        <begin position="1"/>
        <end position="30"/>
    </location>
</feature>
<organism evidence="2 3">
    <name type="scientific">Rhypophila decipiens</name>
    <dbReference type="NCBI Taxonomy" id="261697"/>
    <lineage>
        <taxon>Eukaryota</taxon>
        <taxon>Fungi</taxon>
        <taxon>Dikarya</taxon>
        <taxon>Ascomycota</taxon>
        <taxon>Pezizomycotina</taxon>
        <taxon>Sordariomycetes</taxon>
        <taxon>Sordariomycetidae</taxon>
        <taxon>Sordariales</taxon>
        <taxon>Naviculisporaceae</taxon>
        <taxon>Rhypophila</taxon>
    </lineage>
</organism>
<accession>A0AAN6Y937</accession>
<feature type="region of interest" description="Disordered" evidence="1">
    <location>
        <begin position="380"/>
        <end position="405"/>
    </location>
</feature>
<evidence type="ECO:0000313" key="2">
    <source>
        <dbReference type="EMBL" id="KAK4213631.1"/>
    </source>
</evidence>
<feature type="region of interest" description="Disordered" evidence="1">
    <location>
        <begin position="49"/>
        <end position="134"/>
    </location>
</feature>
<evidence type="ECO:0000256" key="1">
    <source>
        <dbReference type="SAM" id="MobiDB-lite"/>
    </source>
</evidence>